<dbReference type="STRING" id="180498.A0A067KV46"/>
<accession>A0A067KV46</accession>
<dbReference type="InterPro" id="IPR037804">
    <property type="entry name" value="SGF73"/>
</dbReference>
<dbReference type="EMBL" id="KK914334">
    <property type="protein sequence ID" value="KDP40027.1"/>
    <property type="molecule type" value="Genomic_DNA"/>
</dbReference>
<evidence type="ECO:0000313" key="3">
    <source>
        <dbReference type="Proteomes" id="UP000027138"/>
    </source>
</evidence>
<dbReference type="PANTHER" id="PTHR47805">
    <property type="entry name" value="SAGA-ASSOCIATED FACTOR 73"/>
    <property type="match status" value="1"/>
</dbReference>
<organism evidence="2 3">
    <name type="scientific">Jatropha curcas</name>
    <name type="common">Barbados nut</name>
    <dbReference type="NCBI Taxonomy" id="180498"/>
    <lineage>
        <taxon>Eukaryota</taxon>
        <taxon>Viridiplantae</taxon>
        <taxon>Streptophyta</taxon>
        <taxon>Embryophyta</taxon>
        <taxon>Tracheophyta</taxon>
        <taxon>Spermatophyta</taxon>
        <taxon>Magnoliopsida</taxon>
        <taxon>eudicotyledons</taxon>
        <taxon>Gunneridae</taxon>
        <taxon>Pentapetalae</taxon>
        <taxon>rosids</taxon>
        <taxon>fabids</taxon>
        <taxon>Malpighiales</taxon>
        <taxon>Euphorbiaceae</taxon>
        <taxon>Crotonoideae</taxon>
        <taxon>Jatropheae</taxon>
        <taxon>Jatropha</taxon>
    </lineage>
</organism>
<gene>
    <name evidence="2" type="ORF">JCGZ_02025</name>
</gene>
<dbReference type="OrthoDB" id="21678at2759"/>
<name>A0A067KV46_JATCU</name>
<evidence type="ECO:0008006" key="4">
    <source>
        <dbReference type="Google" id="ProtNLM"/>
    </source>
</evidence>
<keyword evidence="3" id="KW-1185">Reference proteome</keyword>
<dbReference type="Proteomes" id="UP000027138">
    <property type="component" value="Unassembled WGS sequence"/>
</dbReference>
<evidence type="ECO:0000256" key="1">
    <source>
        <dbReference type="SAM" id="MobiDB-lite"/>
    </source>
</evidence>
<evidence type="ECO:0000313" key="2">
    <source>
        <dbReference type="EMBL" id="KDP40027.1"/>
    </source>
</evidence>
<feature type="region of interest" description="Disordered" evidence="1">
    <location>
        <begin position="96"/>
        <end position="118"/>
    </location>
</feature>
<proteinExistence type="predicted"/>
<reference evidence="2 3" key="1">
    <citation type="journal article" date="2014" name="PLoS ONE">
        <title>Global Analysis of Gene Expression Profiles in Physic Nut (Jatropha curcas L.) Seedlings Exposed to Salt Stress.</title>
        <authorList>
            <person name="Zhang L."/>
            <person name="Zhang C."/>
            <person name="Wu P."/>
            <person name="Chen Y."/>
            <person name="Li M."/>
            <person name="Jiang H."/>
            <person name="Wu G."/>
        </authorList>
    </citation>
    <scope>NUCLEOTIDE SEQUENCE [LARGE SCALE GENOMIC DNA]</scope>
    <source>
        <strain evidence="3">cv. GZQX0401</strain>
        <tissue evidence="2">Young leaves</tissue>
    </source>
</reference>
<dbReference type="AlphaFoldDB" id="A0A067KV46"/>
<protein>
    <recommendedName>
        <fullName evidence="4">SAGA-associated factor 11</fullName>
    </recommendedName>
</protein>
<sequence length="412" mass="45192">MAVMARLLAAGSLSQTIGDEIGQQKLSAQCIFRELHEADEANLLNEEDMHVFGLRPMADPLDLVCCNACKKPVKTSQYAAHTELCRSLNSAEETILKRDGGSTGHRKPPRKERKKSLTSYITTPVTEQERPVSTNADDVAASESHLKVQPGNLSCFSMHTKRNLTCVDVASIMDGKGVSPENTDHSACVMPPPTKRSKLISSQHLSLSNHPEAVSGLTKITSSQDTFTCRDFHLQSTSGSDMPNDCIVSKFPARAHEHCLLSKDIPVPLATKIYYSQRNNRLRLAIAHMYHEASAKGRFSNVMSPEVSEETIIQLPASSDRGCSRKQVDDLYKKRETSICKPDQILAQSSEVCLDTSANFSHQFPVDNIPRPQTAPIGLLRNKYLSQPYSFAGNSGQSLGNMQQPSGSVPVL</sequence>
<feature type="compositionally biased region" description="Basic residues" evidence="1">
    <location>
        <begin position="104"/>
        <end position="116"/>
    </location>
</feature>
<dbReference type="PANTHER" id="PTHR47805:SF1">
    <property type="entry name" value="SAGA-ASSOCIATED FACTOR 73"/>
    <property type="match status" value="1"/>
</dbReference>
<dbReference type="GO" id="GO:0000124">
    <property type="term" value="C:SAGA complex"/>
    <property type="evidence" value="ECO:0007669"/>
    <property type="project" value="InterPro"/>
</dbReference>